<gene>
    <name evidence="7" type="ORF">scyTo_0014126</name>
</gene>
<dbReference type="PANTHER" id="PTHR11414">
    <property type="entry name" value="CYSTATIN FAMILY MEMBER"/>
    <property type="match status" value="1"/>
</dbReference>
<dbReference type="InterPro" id="IPR001713">
    <property type="entry name" value="Prot_inh_stefin"/>
</dbReference>
<dbReference type="OMA" id="DNRYMHL"/>
<evidence type="ECO:0000256" key="3">
    <source>
        <dbReference type="ARBA" id="ARBA00022490"/>
    </source>
</evidence>
<dbReference type="AlphaFoldDB" id="A0A401NGZ0"/>
<dbReference type="OrthoDB" id="2429551at2759"/>
<comment type="caution">
    <text evidence="7">The sequence shown here is derived from an EMBL/GenBank/DDBJ whole genome shotgun (WGS) entry which is preliminary data.</text>
</comment>
<keyword evidence="8" id="KW-1185">Reference proteome</keyword>
<evidence type="ECO:0000256" key="5">
    <source>
        <dbReference type="ARBA" id="ARBA00022704"/>
    </source>
</evidence>
<name>A0A401NGZ0_SCYTO</name>
<evidence type="ECO:0000313" key="8">
    <source>
        <dbReference type="Proteomes" id="UP000288216"/>
    </source>
</evidence>
<dbReference type="Pfam" id="PF00031">
    <property type="entry name" value="Cystatin"/>
    <property type="match status" value="1"/>
</dbReference>
<dbReference type="CDD" id="cd00042">
    <property type="entry name" value="CY"/>
    <property type="match status" value="1"/>
</dbReference>
<dbReference type="InterPro" id="IPR046350">
    <property type="entry name" value="Cystatin_sf"/>
</dbReference>
<keyword evidence="4" id="KW-0646">Protease inhibitor</keyword>
<evidence type="ECO:0000259" key="6">
    <source>
        <dbReference type="SMART" id="SM00043"/>
    </source>
</evidence>
<dbReference type="GO" id="GO:0005829">
    <property type="term" value="C:cytosol"/>
    <property type="evidence" value="ECO:0007669"/>
    <property type="project" value="TreeGrafter"/>
</dbReference>
<dbReference type="EMBL" id="BFAA01007466">
    <property type="protein sequence ID" value="GCB60187.1"/>
    <property type="molecule type" value="Genomic_DNA"/>
</dbReference>
<evidence type="ECO:0000256" key="2">
    <source>
        <dbReference type="ARBA" id="ARBA00009403"/>
    </source>
</evidence>
<dbReference type="STRING" id="75743.A0A401NGZ0"/>
<dbReference type="PRINTS" id="PR00295">
    <property type="entry name" value="STEFINA"/>
</dbReference>
<protein>
    <recommendedName>
        <fullName evidence="6">Cystatin domain-containing protein</fullName>
    </recommendedName>
</protein>
<dbReference type="FunFam" id="3.10.450.10:FF:000001">
    <property type="entry name" value="Cystatin-A"/>
    <property type="match status" value="1"/>
</dbReference>
<accession>A0A401NGZ0</accession>
<keyword evidence="5" id="KW-0789">Thiol protease inhibitor</keyword>
<comment type="subcellular location">
    <subcellularLocation>
        <location evidence="1">Cytoplasm</location>
    </subcellularLocation>
</comment>
<evidence type="ECO:0000313" key="7">
    <source>
        <dbReference type="EMBL" id="GCB60187.1"/>
    </source>
</evidence>
<dbReference type="InterPro" id="IPR000010">
    <property type="entry name" value="Cystatin_dom"/>
</dbReference>
<sequence>MCGGTSAEKSATEELQQLANSMKPKIEEEAEKTFDVFVVKSYKTQLVSGTNYFMKIHVGGDDYVHAKVFEDLPCRGSKKEVTGIKVNQLDHNELLYF</sequence>
<dbReference type="SUPFAM" id="SSF54403">
    <property type="entry name" value="Cystatin/monellin"/>
    <property type="match status" value="1"/>
</dbReference>
<proteinExistence type="inferred from homology"/>
<dbReference type="PANTHER" id="PTHR11414:SF21">
    <property type="entry name" value="CYSTATIN 14A, TANDEM DUPLICATE 1-RELATED"/>
    <property type="match status" value="1"/>
</dbReference>
<comment type="similarity">
    <text evidence="2">Belongs to the cystatin family.</text>
</comment>
<evidence type="ECO:0000256" key="1">
    <source>
        <dbReference type="ARBA" id="ARBA00004496"/>
    </source>
</evidence>
<keyword evidence="3" id="KW-0963">Cytoplasm</keyword>
<dbReference type="PROSITE" id="PS00287">
    <property type="entry name" value="CYSTATIN"/>
    <property type="match status" value="1"/>
</dbReference>
<evidence type="ECO:0000256" key="4">
    <source>
        <dbReference type="ARBA" id="ARBA00022690"/>
    </source>
</evidence>
<organism evidence="7 8">
    <name type="scientific">Scyliorhinus torazame</name>
    <name type="common">Cloudy catshark</name>
    <name type="synonym">Catulus torazame</name>
    <dbReference type="NCBI Taxonomy" id="75743"/>
    <lineage>
        <taxon>Eukaryota</taxon>
        <taxon>Metazoa</taxon>
        <taxon>Chordata</taxon>
        <taxon>Craniata</taxon>
        <taxon>Vertebrata</taxon>
        <taxon>Chondrichthyes</taxon>
        <taxon>Elasmobranchii</taxon>
        <taxon>Galeomorphii</taxon>
        <taxon>Galeoidea</taxon>
        <taxon>Carcharhiniformes</taxon>
        <taxon>Scyliorhinidae</taxon>
        <taxon>Scyliorhinus</taxon>
    </lineage>
</organism>
<reference evidence="7 8" key="1">
    <citation type="journal article" date="2018" name="Nat. Ecol. Evol.">
        <title>Shark genomes provide insights into elasmobranch evolution and the origin of vertebrates.</title>
        <authorList>
            <person name="Hara Y"/>
            <person name="Yamaguchi K"/>
            <person name="Onimaru K"/>
            <person name="Kadota M"/>
            <person name="Koyanagi M"/>
            <person name="Keeley SD"/>
            <person name="Tatsumi K"/>
            <person name="Tanaka K"/>
            <person name="Motone F"/>
            <person name="Kageyama Y"/>
            <person name="Nozu R"/>
            <person name="Adachi N"/>
            <person name="Nishimura O"/>
            <person name="Nakagawa R"/>
            <person name="Tanegashima C"/>
            <person name="Kiyatake I"/>
            <person name="Matsumoto R"/>
            <person name="Murakumo K"/>
            <person name="Nishida K"/>
            <person name="Terakita A"/>
            <person name="Kuratani S"/>
            <person name="Sato K"/>
            <person name="Hyodo S Kuraku.S."/>
        </authorList>
    </citation>
    <scope>NUCLEOTIDE SEQUENCE [LARGE SCALE GENOMIC DNA]</scope>
</reference>
<dbReference type="InterPro" id="IPR018073">
    <property type="entry name" value="Prot_inh_cystat_CS"/>
</dbReference>
<dbReference type="GO" id="GO:0004869">
    <property type="term" value="F:cysteine-type endopeptidase inhibitor activity"/>
    <property type="evidence" value="ECO:0007669"/>
    <property type="project" value="UniProtKB-KW"/>
</dbReference>
<dbReference type="Gene3D" id="3.10.450.10">
    <property type="match status" value="1"/>
</dbReference>
<feature type="domain" description="Cystatin" evidence="6">
    <location>
        <begin position="1"/>
        <end position="92"/>
    </location>
</feature>
<dbReference type="SMART" id="SM00043">
    <property type="entry name" value="CY"/>
    <property type="match status" value="1"/>
</dbReference>
<dbReference type="Proteomes" id="UP000288216">
    <property type="component" value="Unassembled WGS sequence"/>
</dbReference>